<organism evidence="4">
    <name type="scientific">Desulfobacca acetoxidans</name>
    <dbReference type="NCBI Taxonomy" id="60893"/>
    <lineage>
        <taxon>Bacteria</taxon>
        <taxon>Pseudomonadati</taxon>
        <taxon>Thermodesulfobacteriota</taxon>
        <taxon>Desulfobaccia</taxon>
        <taxon>Desulfobaccales</taxon>
        <taxon>Desulfobaccaceae</taxon>
        <taxon>Desulfobacca</taxon>
    </lineage>
</organism>
<feature type="compositionally biased region" description="Low complexity" evidence="2">
    <location>
        <begin position="350"/>
        <end position="362"/>
    </location>
</feature>
<sequence>MSMIAWGTAVLLCCALLLGGCGRGKMARKQTPPPPLDVTQDDARDVQPESLSEQLSSNRLDELYAKSGMHGQDPALEAELKKWDQTLKTDVPVARNREVMAYLVSSTTERRQTMRNYLARSTRYLPLIQEIFQEHGLPEDLAYLAMIESGFNPYAYSPAHAAGMWQFIAGTARRYGMEINSYVDERRDPVKSTHAAAKYLLDLYKQFGSWYLAAASYNCGENRVQREIDGSTHKNFWDLSANQCLPNETKNYVPQMIAATIIAKNPEKFGFTNIPYLPPLQFDTVKVSEPTSLKAVSVACNVPPEEISLLNPELRKGTTPPQTFVLKIPKNSKDLFNRNIQMARIELPSPASASLETASTSSWPGYSRGDSDSRSESARETAVRKEAASYSRSSEKAASRTARSYHTSRHTSHYQTAQAHKGKSESGKGNKSQPSSVQVASMFPTTNSLRSAKGTATAAKSKTSKPTSENGGKKSTSKRAKKKSSGQTSSLSGKSKTARSSAKGGTSSRLAREGGKPAAHKKKPNLQTAKLRPSDS</sequence>
<evidence type="ECO:0000259" key="3">
    <source>
        <dbReference type="Pfam" id="PF01464"/>
    </source>
</evidence>
<dbReference type="PANTHER" id="PTHR37423">
    <property type="entry name" value="SOLUBLE LYTIC MUREIN TRANSGLYCOSYLASE-RELATED"/>
    <property type="match status" value="1"/>
</dbReference>
<feature type="compositionally biased region" description="Low complexity" evidence="2">
    <location>
        <begin position="485"/>
        <end position="495"/>
    </location>
</feature>
<feature type="compositionally biased region" description="Basic and acidic residues" evidence="2">
    <location>
        <begin position="369"/>
        <end position="398"/>
    </location>
</feature>
<reference evidence="4" key="1">
    <citation type="journal article" date="2020" name="mSystems">
        <title>Genome- and Community-Level Interaction Insights into Carbon Utilization and Element Cycling Functions of Hydrothermarchaeota in Hydrothermal Sediment.</title>
        <authorList>
            <person name="Zhou Z."/>
            <person name="Liu Y."/>
            <person name="Xu W."/>
            <person name="Pan J."/>
            <person name="Luo Z.H."/>
            <person name="Li M."/>
        </authorList>
    </citation>
    <scope>NUCLEOTIDE SEQUENCE [LARGE SCALE GENOMIC DNA]</scope>
    <source>
        <strain evidence="4">SpSt-767</strain>
    </source>
</reference>
<dbReference type="CDD" id="cd16894">
    <property type="entry name" value="MltD-like"/>
    <property type="match status" value="1"/>
</dbReference>
<feature type="compositionally biased region" description="Polar residues" evidence="2">
    <location>
        <begin position="433"/>
        <end position="450"/>
    </location>
</feature>
<dbReference type="InterPro" id="IPR008258">
    <property type="entry name" value="Transglycosylase_SLT_dom_1"/>
</dbReference>
<dbReference type="Gene3D" id="1.10.530.10">
    <property type="match status" value="1"/>
</dbReference>
<dbReference type="GO" id="GO:0016020">
    <property type="term" value="C:membrane"/>
    <property type="evidence" value="ECO:0007669"/>
    <property type="project" value="InterPro"/>
</dbReference>
<dbReference type="GO" id="GO:0000270">
    <property type="term" value="P:peptidoglycan metabolic process"/>
    <property type="evidence" value="ECO:0007669"/>
    <property type="project" value="InterPro"/>
</dbReference>
<feature type="domain" description="Transglycosylase SLT" evidence="3">
    <location>
        <begin position="135"/>
        <end position="238"/>
    </location>
</feature>
<feature type="region of interest" description="Disordered" evidence="2">
    <location>
        <begin position="350"/>
        <end position="536"/>
    </location>
</feature>
<dbReference type="PANTHER" id="PTHR37423:SF2">
    <property type="entry name" value="MEMBRANE-BOUND LYTIC MUREIN TRANSGLYCOSYLASE C"/>
    <property type="match status" value="1"/>
</dbReference>
<protein>
    <recommendedName>
        <fullName evidence="3">Transglycosylase SLT domain-containing protein</fullName>
    </recommendedName>
</protein>
<comment type="caution">
    <text evidence="4">The sequence shown here is derived from an EMBL/GenBank/DDBJ whole genome shotgun (WGS) entry which is preliminary data.</text>
</comment>
<feature type="compositionally biased region" description="Low complexity" evidence="2">
    <location>
        <begin position="451"/>
        <end position="468"/>
    </location>
</feature>
<feature type="region of interest" description="Disordered" evidence="2">
    <location>
        <begin position="24"/>
        <end position="54"/>
    </location>
</feature>
<evidence type="ECO:0000256" key="2">
    <source>
        <dbReference type="SAM" id="MobiDB-lite"/>
    </source>
</evidence>
<gene>
    <name evidence="4" type="ORF">ENV52_05740</name>
</gene>
<proteinExistence type="inferred from homology"/>
<evidence type="ECO:0000256" key="1">
    <source>
        <dbReference type="ARBA" id="ARBA00007734"/>
    </source>
</evidence>
<dbReference type="GO" id="GO:0008933">
    <property type="term" value="F:peptidoglycan lytic transglycosylase activity"/>
    <property type="evidence" value="ECO:0007669"/>
    <property type="project" value="InterPro"/>
</dbReference>
<dbReference type="InterPro" id="IPR000189">
    <property type="entry name" value="Transglyc_AS"/>
</dbReference>
<dbReference type="AlphaFoldDB" id="A0A7V6A3D5"/>
<dbReference type="EMBL" id="DTGR01000091">
    <property type="protein sequence ID" value="HHS29188.1"/>
    <property type="molecule type" value="Genomic_DNA"/>
</dbReference>
<accession>A0A7V6A3D5</accession>
<name>A0A7V6A3D5_9BACT</name>
<feature type="compositionally biased region" description="Basic residues" evidence="2">
    <location>
        <begin position="475"/>
        <end position="484"/>
    </location>
</feature>
<dbReference type="Pfam" id="PF01464">
    <property type="entry name" value="SLT"/>
    <property type="match status" value="1"/>
</dbReference>
<dbReference type="InterPro" id="IPR023346">
    <property type="entry name" value="Lysozyme-like_dom_sf"/>
</dbReference>
<feature type="compositionally biased region" description="Polar residues" evidence="2">
    <location>
        <begin position="498"/>
        <end position="509"/>
    </location>
</feature>
<comment type="similarity">
    <text evidence="1">Belongs to the transglycosylase Slt family.</text>
</comment>
<evidence type="ECO:0000313" key="4">
    <source>
        <dbReference type="EMBL" id="HHS29188.1"/>
    </source>
</evidence>
<dbReference type="PROSITE" id="PS00922">
    <property type="entry name" value="TRANSGLYCOSYLASE"/>
    <property type="match status" value="1"/>
</dbReference>
<dbReference type="SUPFAM" id="SSF53955">
    <property type="entry name" value="Lysozyme-like"/>
    <property type="match status" value="1"/>
</dbReference>